<accession>A0AAV2DCX8</accession>
<proteinExistence type="predicted"/>
<evidence type="ECO:0000313" key="3">
    <source>
        <dbReference type="Proteomes" id="UP001497516"/>
    </source>
</evidence>
<name>A0AAV2DCX8_9ROSI</name>
<gene>
    <name evidence="2" type="ORF">LTRI10_LOCUS13773</name>
</gene>
<feature type="region of interest" description="Disordered" evidence="1">
    <location>
        <begin position="1"/>
        <end position="33"/>
    </location>
</feature>
<sequence length="72" mass="7981">MVQTKLQTAAEKAAEKEAQEKAVQGAGPTPRECEVEDMTDMDALKEEQRKLAAENSKPWEGFAKMNATLEEI</sequence>
<dbReference type="AlphaFoldDB" id="A0AAV2DCX8"/>
<organism evidence="2 3">
    <name type="scientific">Linum trigynum</name>
    <dbReference type="NCBI Taxonomy" id="586398"/>
    <lineage>
        <taxon>Eukaryota</taxon>
        <taxon>Viridiplantae</taxon>
        <taxon>Streptophyta</taxon>
        <taxon>Embryophyta</taxon>
        <taxon>Tracheophyta</taxon>
        <taxon>Spermatophyta</taxon>
        <taxon>Magnoliopsida</taxon>
        <taxon>eudicotyledons</taxon>
        <taxon>Gunneridae</taxon>
        <taxon>Pentapetalae</taxon>
        <taxon>rosids</taxon>
        <taxon>fabids</taxon>
        <taxon>Malpighiales</taxon>
        <taxon>Linaceae</taxon>
        <taxon>Linum</taxon>
    </lineage>
</organism>
<evidence type="ECO:0000313" key="2">
    <source>
        <dbReference type="EMBL" id="CAL1371724.1"/>
    </source>
</evidence>
<protein>
    <submittedName>
        <fullName evidence="2">Uncharacterized protein</fullName>
    </submittedName>
</protein>
<feature type="compositionally biased region" description="Low complexity" evidence="1">
    <location>
        <begin position="1"/>
        <end position="11"/>
    </location>
</feature>
<dbReference type="Proteomes" id="UP001497516">
    <property type="component" value="Chromosome 2"/>
</dbReference>
<dbReference type="EMBL" id="OZ034815">
    <property type="protein sequence ID" value="CAL1371724.1"/>
    <property type="molecule type" value="Genomic_DNA"/>
</dbReference>
<evidence type="ECO:0000256" key="1">
    <source>
        <dbReference type="SAM" id="MobiDB-lite"/>
    </source>
</evidence>
<reference evidence="2 3" key="1">
    <citation type="submission" date="2024-04" db="EMBL/GenBank/DDBJ databases">
        <authorList>
            <person name="Fracassetti M."/>
        </authorList>
    </citation>
    <scope>NUCLEOTIDE SEQUENCE [LARGE SCALE GENOMIC DNA]</scope>
</reference>
<keyword evidence="3" id="KW-1185">Reference proteome</keyword>